<reference evidence="6" key="1">
    <citation type="submission" date="2014-07" db="EMBL/GenBank/DDBJ databases">
        <authorList>
            <person name="Wibberg D."/>
        </authorList>
    </citation>
    <scope>NUCLEOTIDE SEQUENCE [LARGE SCALE GENOMIC DNA]</scope>
    <source>
        <strain evidence="6">DG5</strain>
    </source>
</reference>
<dbReference type="GO" id="GO:0016810">
    <property type="term" value="F:hydrolase activity, acting on carbon-nitrogen (but not peptide) bonds"/>
    <property type="evidence" value="ECO:0007669"/>
    <property type="project" value="InterPro"/>
</dbReference>
<dbReference type="Gene3D" id="3.20.20.140">
    <property type="entry name" value="Metal-dependent hydrolases"/>
    <property type="match status" value="1"/>
</dbReference>
<dbReference type="STRING" id="29343.CCDG5_1425"/>
<dbReference type="InterPro" id="IPR010229">
    <property type="entry name" value="Pept_M38_dipep"/>
</dbReference>
<dbReference type="PATRIC" id="fig|29343.3.peg.1504"/>
<dbReference type="EC" id="3.4.19.-" evidence="1"/>
<feature type="domain" description="Amidohydrolase-related" evidence="4">
    <location>
        <begin position="273"/>
        <end position="358"/>
    </location>
</feature>
<feature type="binding site" evidence="3">
    <location>
        <position position="195"/>
    </location>
    <ligand>
        <name>Zn(2+)</name>
        <dbReference type="ChEBI" id="CHEBI:29105"/>
        <label>2</label>
        <note>catalytic</note>
    </ligand>
</feature>
<dbReference type="InterPro" id="IPR032466">
    <property type="entry name" value="Metal_Hydrolase"/>
</dbReference>
<gene>
    <name evidence="5" type="ORF">CCDG5_1425</name>
</gene>
<keyword evidence="1" id="KW-0378">Hydrolase</keyword>
<dbReference type="OrthoDB" id="9775607at2"/>
<dbReference type="GO" id="GO:0005737">
    <property type="term" value="C:cytoplasm"/>
    <property type="evidence" value="ECO:0007669"/>
    <property type="project" value="UniProtKB-SubCell"/>
</dbReference>
<dbReference type="GO" id="GO:0008237">
    <property type="term" value="F:metallopeptidase activity"/>
    <property type="evidence" value="ECO:0007669"/>
    <property type="project" value="UniProtKB-KW"/>
</dbReference>
<feature type="binding site" evidence="3">
    <location>
        <position position="279"/>
    </location>
    <ligand>
        <name>Zn(2+)</name>
        <dbReference type="ChEBI" id="CHEBI:29105"/>
        <label>1</label>
        <note>catalytic</note>
    </ligand>
</feature>
<dbReference type="SUPFAM" id="SSF51556">
    <property type="entry name" value="Metallo-dependent hydrolases"/>
    <property type="match status" value="1"/>
</dbReference>
<feature type="domain" description="Amidohydrolase-related" evidence="4">
    <location>
        <begin position="54"/>
        <end position="218"/>
    </location>
</feature>
<dbReference type="PANTHER" id="PTHR11647">
    <property type="entry name" value="HYDRANTOINASE/DIHYDROPYRIMIDINASE FAMILY MEMBER"/>
    <property type="match status" value="1"/>
</dbReference>
<keyword evidence="6" id="KW-1185">Reference proteome</keyword>
<evidence type="ECO:0000256" key="3">
    <source>
        <dbReference type="PIRSR" id="PIRSR001238-3"/>
    </source>
</evidence>
<dbReference type="PANTHER" id="PTHR11647:SF1">
    <property type="entry name" value="COLLAPSIN RESPONSE MEDIATOR PROTEIN"/>
    <property type="match status" value="1"/>
</dbReference>
<feature type="binding site" evidence="3">
    <location>
        <position position="224"/>
    </location>
    <ligand>
        <name>Zn(2+)</name>
        <dbReference type="ChEBI" id="CHEBI:29105"/>
        <label>2</label>
        <note>catalytic</note>
    </ligand>
</feature>
<feature type="binding site" evidence="3">
    <location>
        <position position="63"/>
    </location>
    <ligand>
        <name>Zn(2+)</name>
        <dbReference type="ChEBI" id="CHEBI:29105"/>
        <label>1</label>
        <note>catalytic</note>
    </ligand>
</feature>
<comment type="function">
    <text evidence="1">Catalyzes the hydrolytic cleavage of a subset of L-isoaspartyl (L-beta-aspartyl) dipeptides. Used to degrade proteins damaged by L-isoaspartyl residues formation.</text>
</comment>
<dbReference type="NCBIfam" id="TIGR01975">
    <property type="entry name" value="isoAsp_dipep"/>
    <property type="match status" value="1"/>
</dbReference>
<feature type="binding site" evidence="3">
    <location>
        <position position="61"/>
    </location>
    <ligand>
        <name>Zn(2+)</name>
        <dbReference type="ChEBI" id="CHEBI:29105"/>
        <label>1</label>
        <note>catalytic</note>
    </ligand>
</feature>
<comment type="cofactor">
    <cofactor evidence="1 3">
        <name>Zn(2+)</name>
        <dbReference type="ChEBI" id="CHEBI:29105"/>
    </cofactor>
    <text evidence="1 3">Binds 2 Zn(2+) ions per subunit.</text>
</comment>
<organism evidence="5 6">
    <name type="scientific">[Clostridium] cellulosi</name>
    <dbReference type="NCBI Taxonomy" id="29343"/>
    <lineage>
        <taxon>Bacteria</taxon>
        <taxon>Bacillati</taxon>
        <taxon>Bacillota</taxon>
        <taxon>Clostridia</taxon>
        <taxon>Eubacteriales</taxon>
        <taxon>Oscillospiraceae</taxon>
        <taxon>Oscillospiraceae incertae sedis</taxon>
    </lineage>
</organism>
<dbReference type="PIRSF" id="PIRSF001238">
    <property type="entry name" value="IadA"/>
    <property type="match status" value="1"/>
</dbReference>
<protein>
    <recommendedName>
        <fullName evidence="1">Isoaspartyl dipeptidase</fullName>
        <ecNumber evidence="1">3.4.19.-</ecNumber>
    </recommendedName>
</protein>
<dbReference type="SUPFAM" id="SSF51338">
    <property type="entry name" value="Composite domain of metallo-dependent hydrolases"/>
    <property type="match status" value="1"/>
</dbReference>
<sequence length="375" mass="40132">MTLLKNINCSFPQGERLSDMLICGDKIAKIRPCGEIEMQGIVDEVVDCEGKRAFPGIIDQHVHITGGGGEQGFSSRVSRIDIRDILKSGVTTVCGLLGADGVTRNLTDLYATAKSLEAEGITAFIYSGSYAMPPLTITESITKDLVLIDKVIGAGEIAISDHRSSQPSPQELAKLASQVHLGGMLSGKAGVMHIHVGDGKGGLKPIIDTVKQYDLPVNMFVPTHLNRSPELFGEAMEFCRAGGNTDFTAGETVGVPVPKAVKKFYDSGLPMANVTVSSDANGSIPGGGASKIQVIYDDIWHMIMEEGLPPNLVFSFVTENVAKRLKLYPKKGALKEGSDADILIVDKNYNVDKLYCMGILKIDGGRLAYSNSARD</sequence>
<keyword evidence="1" id="KW-0645">Protease</keyword>
<accession>A0A078KTT8</accession>
<dbReference type="HOGENOM" id="CLU_058216_0_0_9"/>
<comment type="PTM">
    <text evidence="1">Carboxylation allows a single lysine to coordinate two zinc ions.</text>
</comment>
<keyword evidence="1 3" id="KW-0862">Zinc</keyword>
<dbReference type="InterPro" id="IPR050378">
    <property type="entry name" value="Metallo-dep_Hydrolases_sf"/>
</dbReference>
<evidence type="ECO:0000256" key="1">
    <source>
        <dbReference type="PIRNR" id="PIRNR001238"/>
    </source>
</evidence>
<dbReference type="InterPro" id="IPR006680">
    <property type="entry name" value="Amidohydro-rel"/>
</dbReference>
<dbReference type="InterPro" id="IPR011059">
    <property type="entry name" value="Metal-dep_hydrolase_composite"/>
</dbReference>
<dbReference type="GO" id="GO:0008798">
    <property type="term" value="F:beta-aspartyl-peptidase activity"/>
    <property type="evidence" value="ECO:0007669"/>
    <property type="project" value="InterPro"/>
</dbReference>
<dbReference type="EMBL" id="LM995447">
    <property type="protein sequence ID" value="CDZ24539.1"/>
    <property type="molecule type" value="Genomic_DNA"/>
</dbReference>
<proteinExistence type="inferred from homology"/>
<dbReference type="Gene3D" id="2.30.40.10">
    <property type="entry name" value="Urease, subunit C, domain 1"/>
    <property type="match status" value="1"/>
</dbReference>
<dbReference type="Proteomes" id="UP000032431">
    <property type="component" value="Chromosome I"/>
</dbReference>
<evidence type="ECO:0000313" key="5">
    <source>
        <dbReference type="EMBL" id="CDZ24539.1"/>
    </source>
</evidence>
<evidence type="ECO:0000256" key="2">
    <source>
        <dbReference type="PIRSR" id="PIRSR001238-1"/>
    </source>
</evidence>
<dbReference type="KEGG" id="ccel:CCDG5_1425"/>
<comment type="similarity">
    <text evidence="1">Belongs to the peptidase M38 family.</text>
</comment>
<evidence type="ECO:0000313" key="6">
    <source>
        <dbReference type="Proteomes" id="UP000032431"/>
    </source>
</evidence>
<dbReference type="GO" id="GO:0046872">
    <property type="term" value="F:metal ion binding"/>
    <property type="evidence" value="ECO:0007669"/>
    <property type="project" value="UniProtKB-KW"/>
</dbReference>
<name>A0A078KTT8_9FIRM</name>
<dbReference type="Pfam" id="PF01979">
    <property type="entry name" value="Amidohydro_1"/>
    <property type="match status" value="2"/>
</dbReference>
<comment type="subcellular location">
    <subcellularLocation>
        <location evidence="1">Cytoplasm</location>
    </subcellularLocation>
</comment>
<dbReference type="AlphaFoldDB" id="A0A078KTT8"/>
<feature type="active site" description="Proton acceptor" evidence="2">
    <location>
        <position position="279"/>
    </location>
</feature>
<evidence type="ECO:0000259" key="4">
    <source>
        <dbReference type="Pfam" id="PF01979"/>
    </source>
</evidence>
<keyword evidence="1 3" id="KW-0479">Metal-binding</keyword>
<dbReference type="GO" id="GO:0006508">
    <property type="term" value="P:proteolysis"/>
    <property type="evidence" value="ECO:0007669"/>
    <property type="project" value="UniProtKB-KW"/>
</dbReference>
<keyword evidence="1" id="KW-0482">Metalloprotease</keyword>